<sequence>MSLQLRWDLYKAKRIETNELKMIRKFRFKESIQNSIPFFIVRRDFNGSKILGCGNFSPVRTHIYSFFNFCLLEDAATYSAN</sequence>
<dbReference type="Proteomes" id="UP000094056">
    <property type="component" value="Unassembled WGS sequence"/>
</dbReference>
<name>A0A1E3X7F8_9BACT</name>
<protein>
    <submittedName>
        <fullName evidence="1">Transcriptional regulator</fullName>
    </submittedName>
</protein>
<evidence type="ECO:0000313" key="1">
    <source>
        <dbReference type="EMBL" id="ODS31489.1"/>
    </source>
</evidence>
<accession>A0A1E3X7F8</accession>
<gene>
    <name evidence="1" type="ORF">SCARUB_03392</name>
</gene>
<evidence type="ECO:0000313" key="2">
    <source>
        <dbReference type="Proteomes" id="UP000094056"/>
    </source>
</evidence>
<comment type="caution">
    <text evidence="1">The sequence shown here is derived from an EMBL/GenBank/DDBJ whole genome shotgun (WGS) entry which is preliminary data.</text>
</comment>
<organism evidence="1 2">
    <name type="scientific">Candidatus Scalindua rubra</name>
    <dbReference type="NCBI Taxonomy" id="1872076"/>
    <lineage>
        <taxon>Bacteria</taxon>
        <taxon>Pseudomonadati</taxon>
        <taxon>Planctomycetota</taxon>
        <taxon>Candidatus Brocadiia</taxon>
        <taxon>Candidatus Brocadiales</taxon>
        <taxon>Candidatus Scalinduaceae</taxon>
        <taxon>Candidatus Scalindua</taxon>
    </lineage>
</organism>
<dbReference type="EMBL" id="MAYW01000114">
    <property type="protein sequence ID" value="ODS31489.1"/>
    <property type="molecule type" value="Genomic_DNA"/>
</dbReference>
<reference evidence="1 2" key="1">
    <citation type="submission" date="2016-07" db="EMBL/GenBank/DDBJ databases">
        <title>Draft genome of Scalindua rubra, obtained from a brine-seawater interface in the Red Sea, sheds light on salt adaptation in anammox bacteria.</title>
        <authorList>
            <person name="Speth D.R."/>
            <person name="Lagkouvardos I."/>
            <person name="Wang Y."/>
            <person name="Qian P.-Y."/>
            <person name="Dutilh B.E."/>
            <person name="Jetten M.S."/>
        </authorList>
    </citation>
    <scope>NUCLEOTIDE SEQUENCE [LARGE SCALE GENOMIC DNA]</scope>
    <source>
        <strain evidence="1">BSI-1</strain>
    </source>
</reference>
<proteinExistence type="predicted"/>
<dbReference type="AlphaFoldDB" id="A0A1E3X7F8"/>